<name>A0A9P4III2_9PEZI</name>
<dbReference type="AlphaFoldDB" id="A0A9P4III2"/>
<sequence>MPCSNASHAHEWPDTGKLFICRCELKCGYCSPAAGDFISSQTLRVHVKESHIGGETPDKPQVKLVKGYSGRTKEGRCPCELYAEGLLGPSPEKTPIKNGTSLGKRKRDDSEDKEPEDAGLRHVRAQLESTIKWALQEGLVDEVSALLHELSGKLLRRE</sequence>
<dbReference type="Proteomes" id="UP000799772">
    <property type="component" value="Unassembled WGS sequence"/>
</dbReference>
<comment type="caution">
    <text evidence="2">The sequence shown here is derived from an EMBL/GenBank/DDBJ whole genome shotgun (WGS) entry which is preliminary data.</text>
</comment>
<evidence type="ECO:0000256" key="1">
    <source>
        <dbReference type="SAM" id="MobiDB-lite"/>
    </source>
</evidence>
<evidence type="ECO:0000313" key="2">
    <source>
        <dbReference type="EMBL" id="KAF2099900.1"/>
    </source>
</evidence>
<feature type="compositionally biased region" description="Basic and acidic residues" evidence="1">
    <location>
        <begin position="106"/>
        <end position="120"/>
    </location>
</feature>
<feature type="region of interest" description="Disordered" evidence="1">
    <location>
        <begin position="85"/>
        <end position="120"/>
    </location>
</feature>
<proteinExistence type="predicted"/>
<protein>
    <submittedName>
        <fullName evidence="2">Uncharacterized protein</fullName>
    </submittedName>
</protein>
<organism evidence="2 3">
    <name type="scientific">Rhizodiscina lignyota</name>
    <dbReference type="NCBI Taxonomy" id="1504668"/>
    <lineage>
        <taxon>Eukaryota</taxon>
        <taxon>Fungi</taxon>
        <taxon>Dikarya</taxon>
        <taxon>Ascomycota</taxon>
        <taxon>Pezizomycotina</taxon>
        <taxon>Dothideomycetes</taxon>
        <taxon>Pleosporomycetidae</taxon>
        <taxon>Aulographales</taxon>
        <taxon>Rhizodiscinaceae</taxon>
        <taxon>Rhizodiscina</taxon>
    </lineage>
</organism>
<accession>A0A9P4III2</accession>
<dbReference type="EMBL" id="ML978125">
    <property type="protein sequence ID" value="KAF2099900.1"/>
    <property type="molecule type" value="Genomic_DNA"/>
</dbReference>
<keyword evidence="3" id="KW-1185">Reference proteome</keyword>
<evidence type="ECO:0000313" key="3">
    <source>
        <dbReference type="Proteomes" id="UP000799772"/>
    </source>
</evidence>
<gene>
    <name evidence="2" type="ORF">NA57DRAFT_75403</name>
</gene>
<reference evidence="2" key="1">
    <citation type="journal article" date="2020" name="Stud. Mycol.">
        <title>101 Dothideomycetes genomes: a test case for predicting lifestyles and emergence of pathogens.</title>
        <authorList>
            <person name="Haridas S."/>
            <person name="Albert R."/>
            <person name="Binder M."/>
            <person name="Bloem J."/>
            <person name="Labutti K."/>
            <person name="Salamov A."/>
            <person name="Andreopoulos B."/>
            <person name="Baker S."/>
            <person name="Barry K."/>
            <person name="Bills G."/>
            <person name="Bluhm B."/>
            <person name="Cannon C."/>
            <person name="Castanera R."/>
            <person name="Culley D."/>
            <person name="Daum C."/>
            <person name="Ezra D."/>
            <person name="Gonzalez J."/>
            <person name="Henrissat B."/>
            <person name="Kuo A."/>
            <person name="Liang C."/>
            <person name="Lipzen A."/>
            <person name="Lutzoni F."/>
            <person name="Magnuson J."/>
            <person name="Mondo S."/>
            <person name="Nolan M."/>
            <person name="Ohm R."/>
            <person name="Pangilinan J."/>
            <person name="Park H.-J."/>
            <person name="Ramirez L."/>
            <person name="Alfaro M."/>
            <person name="Sun H."/>
            <person name="Tritt A."/>
            <person name="Yoshinaga Y."/>
            <person name="Zwiers L.-H."/>
            <person name="Turgeon B."/>
            <person name="Goodwin S."/>
            <person name="Spatafora J."/>
            <person name="Crous P."/>
            <person name="Grigoriev I."/>
        </authorList>
    </citation>
    <scope>NUCLEOTIDE SEQUENCE</scope>
    <source>
        <strain evidence="2">CBS 133067</strain>
    </source>
</reference>